<dbReference type="STRING" id="46223.SAMN05421852_10351"/>
<gene>
    <name evidence="2" type="ORF">SAMN05421852_10351</name>
</gene>
<dbReference type="Gene3D" id="3.90.850.10">
    <property type="entry name" value="Fumarylacetoacetase-like, C-terminal domain"/>
    <property type="match status" value="1"/>
</dbReference>
<dbReference type="GO" id="GO:0003824">
    <property type="term" value="F:catalytic activity"/>
    <property type="evidence" value="ECO:0007669"/>
    <property type="project" value="InterPro"/>
</dbReference>
<accession>A0A1I3MFS4</accession>
<evidence type="ECO:0000259" key="1">
    <source>
        <dbReference type="Pfam" id="PF01557"/>
    </source>
</evidence>
<dbReference type="PANTHER" id="PTHR43211:SF1">
    <property type="entry name" value="BLL6422 PROTEIN"/>
    <property type="match status" value="1"/>
</dbReference>
<protein>
    <submittedName>
        <fullName evidence="2">2-keto-4-pentenoate hydratase/2-oxohepta-3-ene-1,7-dioic acid hydratase (Catechol pathway)</fullName>
    </submittedName>
</protein>
<dbReference type="PANTHER" id="PTHR43211">
    <property type="entry name" value="FUMARYLACETOACETATE HYDROLASE"/>
    <property type="match status" value="1"/>
</dbReference>
<organism evidence="2 3">
    <name type="scientific">Thermoflavimicrobium dichotomicum</name>
    <dbReference type="NCBI Taxonomy" id="46223"/>
    <lineage>
        <taxon>Bacteria</taxon>
        <taxon>Bacillati</taxon>
        <taxon>Bacillota</taxon>
        <taxon>Bacilli</taxon>
        <taxon>Bacillales</taxon>
        <taxon>Thermoactinomycetaceae</taxon>
        <taxon>Thermoflavimicrobium</taxon>
    </lineage>
</organism>
<dbReference type="AlphaFoldDB" id="A0A1I3MFS4"/>
<keyword evidence="3" id="KW-1185">Reference proteome</keyword>
<name>A0A1I3MFS4_9BACL</name>
<feature type="domain" description="Fumarylacetoacetase-like C-terminal" evidence="1">
    <location>
        <begin position="136"/>
        <end position="356"/>
    </location>
</feature>
<dbReference type="InterPro" id="IPR011234">
    <property type="entry name" value="Fumarylacetoacetase-like_C"/>
</dbReference>
<dbReference type="EMBL" id="FORR01000003">
    <property type="protein sequence ID" value="SFI95813.1"/>
    <property type="molecule type" value="Genomic_DNA"/>
</dbReference>
<reference evidence="2 3" key="1">
    <citation type="submission" date="2016-10" db="EMBL/GenBank/DDBJ databases">
        <authorList>
            <person name="de Groot N.N."/>
        </authorList>
    </citation>
    <scope>NUCLEOTIDE SEQUENCE [LARGE SCALE GENOMIC DNA]</scope>
    <source>
        <strain evidence="2 3">DSM 44778</strain>
    </source>
</reference>
<proteinExistence type="predicted"/>
<sequence length="357" mass="40593">MLRLIQSLRKYKYYKVRRGAIWLKLVTYVLPMDDLHIQSNQVTAARLGWVQDSWVVDVVLAQKWLIENKRMSFPHLLPTDMLTLLERGENELAMLREVVSSFHGMDLSPLSVEGESLALALQEVTLLAPLPNPKSVRDFYAFEQHVKTSRARRGLKMIPEWYEIPVFYFSNHHAIYGPEAGIKRPSYTKWLDFELEVACVIGKRGKNIPAEKAREYMVGFCIMNDWSARDVQKKEMEVGLGPAKGKDFATSLGPYLVTLDELEDRRVGEHWDLAMTAKVNGVQLSAGNLKDLYWSFAQMVERASSECELFPGDVIGSGTVGTGCILELGVEVHRWLEPGDVVELEVERLGILRNPIQ</sequence>
<dbReference type="Proteomes" id="UP000199545">
    <property type="component" value="Unassembled WGS sequence"/>
</dbReference>
<dbReference type="SUPFAM" id="SSF56529">
    <property type="entry name" value="FAH"/>
    <property type="match status" value="1"/>
</dbReference>
<evidence type="ECO:0000313" key="2">
    <source>
        <dbReference type="EMBL" id="SFI95813.1"/>
    </source>
</evidence>
<dbReference type="InterPro" id="IPR036663">
    <property type="entry name" value="Fumarylacetoacetase_C_sf"/>
</dbReference>
<evidence type="ECO:0000313" key="3">
    <source>
        <dbReference type="Proteomes" id="UP000199545"/>
    </source>
</evidence>
<dbReference type="Pfam" id="PF01557">
    <property type="entry name" value="FAA_hydrolase"/>
    <property type="match status" value="1"/>
</dbReference>